<evidence type="ECO:0000313" key="2">
    <source>
        <dbReference type="EMBL" id="KAK3694936.1"/>
    </source>
</evidence>
<keyword evidence="1" id="KW-0812">Transmembrane</keyword>
<keyword evidence="3" id="KW-1185">Reference proteome</keyword>
<proteinExistence type="predicted"/>
<keyword evidence="1" id="KW-0472">Membrane</keyword>
<dbReference type="AlphaFoldDB" id="A0AAE0XKG5"/>
<dbReference type="EMBL" id="JAULSO010000001">
    <property type="protein sequence ID" value="KAK3694936.1"/>
    <property type="molecule type" value="Genomic_DNA"/>
</dbReference>
<reference evidence="2" key="2">
    <citation type="submission" date="2023-06" db="EMBL/GenBank/DDBJ databases">
        <authorList>
            <consortium name="Lawrence Berkeley National Laboratory"/>
            <person name="Haridas S."/>
            <person name="Hensen N."/>
            <person name="Bonometti L."/>
            <person name="Westerberg I."/>
            <person name="Brannstrom I.O."/>
            <person name="Guillou S."/>
            <person name="Cros-Aarteil S."/>
            <person name="Calhoun S."/>
            <person name="Kuo A."/>
            <person name="Mondo S."/>
            <person name="Pangilinan J."/>
            <person name="Riley R."/>
            <person name="Labutti K."/>
            <person name="Andreopoulos B."/>
            <person name="Lipzen A."/>
            <person name="Chen C."/>
            <person name="Yanf M."/>
            <person name="Daum C."/>
            <person name="Ng V."/>
            <person name="Clum A."/>
            <person name="Steindorff A."/>
            <person name="Ohm R."/>
            <person name="Martin F."/>
            <person name="Silar P."/>
            <person name="Natvig D."/>
            <person name="Lalanne C."/>
            <person name="Gautier V."/>
            <person name="Ament-Velasquez S.L."/>
            <person name="Kruys A."/>
            <person name="Hutchinson M.I."/>
            <person name="Powell A.J."/>
            <person name="Barry K."/>
            <person name="Miller A.N."/>
            <person name="Grigoriev I.V."/>
            <person name="Debuchy R."/>
            <person name="Gladieux P."/>
            <person name="Thoren M.H."/>
            <person name="Johannesson H."/>
        </authorList>
    </citation>
    <scope>NUCLEOTIDE SEQUENCE</scope>
    <source>
        <strain evidence="2">CBS 314.62</strain>
    </source>
</reference>
<feature type="transmembrane region" description="Helical" evidence="1">
    <location>
        <begin position="12"/>
        <end position="30"/>
    </location>
</feature>
<protein>
    <submittedName>
        <fullName evidence="2">Uncharacterized protein</fullName>
    </submittedName>
</protein>
<evidence type="ECO:0000313" key="3">
    <source>
        <dbReference type="Proteomes" id="UP001270362"/>
    </source>
</evidence>
<evidence type="ECO:0000256" key="1">
    <source>
        <dbReference type="SAM" id="Phobius"/>
    </source>
</evidence>
<feature type="transmembrane region" description="Helical" evidence="1">
    <location>
        <begin position="50"/>
        <end position="72"/>
    </location>
</feature>
<accession>A0AAE0XKG5</accession>
<comment type="caution">
    <text evidence="2">The sequence shown here is derived from an EMBL/GenBank/DDBJ whole genome shotgun (WGS) entry which is preliminary data.</text>
</comment>
<gene>
    <name evidence="2" type="ORF">B0T22DRAFT_87571</name>
</gene>
<name>A0AAE0XKG5_9PEZI</name>
<organism evidence="2 3">
    <name type="scientific">Podospora appendiculata</name>
    <dbReference type="NCBI Taxonomy" id="314037"/>
    <lineage>
        <taxon>Eukaryota</taxon>
        <taxon>Fungi</taxon>
        <taxon>Dikarya</taxon>
        <taxon>Ascomycota</taxon>
        <taxon>Pezizomycotina</taxon>
        <taxon>Sordariomycetes</taxon>
        <taxon>Sordariomycetidae</taxon>
        <taxon>Sordariales</taxon>
        <taxon>Podosporaceae</taxon>
        <taxon>Podospora</taxon>
    </lineage>
</organism>
<keyword evidence="1" id="KW-1133">Transmembrane helix</keyword>
<reference evidence="2" key="1">
    <citation type="journal article" date="2023" name="Mol. Phylogenet. Evol.">
        <title>Genome-scale phylogeny and comparative genomics of the fungal order Sordariales.</title>
        <authorList>
            <person name="Hensen N."/>
            <person name="Bonometti L."/>
            <person name="Westerberg I."/>
            <person name="Brannstrom I.O."/>
            <person name="Guillou S."/>
            <person name="Cros-Aarteil S."/>
            <person name="Calhoun S."/>
            <person name="Haridas S."/>
            <person name="Kuo A."/>
            <person name="Mondo S."/>
            <person name="Pangilinan J."/>
            <person name="Riley R."/>
            <person name="LaButti K."/>
            <person name="Andreopoulos B."/>
            <person name="Lipzen A."/>
            <person name="Chen C."/>
            <person name="Yan M."/>
            <person name="Daum C."/>
            <person name="Ng V."/>
            <person name="Clum A."/>
            <person name="Steindorff A."/>
            <person name="Ohm R.A."/>
            <person name="Martin F."/>
            <person name="Silar P."/>
            <person name="Natvig D.O."/>
            <person name="Lalanne C."/>
            <person name="Gautier V."/>
            <person name="Ament-Velasquez S.L."/>
            <person name="Kruys A."/>
            <person name="Hutchinson M.I."/>
            <person name="Powell A.J."/>
            <person name="Barry K."/>
            <person name="Miller A.N."/>
            <person name="Grigoriev I.V."/>
            <person name="Debuchy R."/>
            <person name="Gladieux P."/>
            <person name="Hiltunen Thoren M."/>
            <person name="Johannesson H."/>
        </authorList>
    </citation>
    <scope>NUCLEOTIDE SEQUENCE</scope>
    <source>
        <strain evidence="2">CBS 314.62</strain>
    </source>
</reference>
<dbReference type="Proteomes" id="UP001270362">
    <property type="component" value="Unassembled WGS sequence"/>
</dbReference>
<sequence>MQRITTMSRQHLFSTGVYGVSLFFFGTAGTQRATSGKGSIIMNLSCPLTVALTMAFLSLLLGRFYSFFWWLLRIEKWLDDIGVAHEPISQPGSGQPRRAHSPMCL</sequence>